<evidence type="ECO:0000313" key="3">
    <source>
        <dbReference type="Proteomes" id="UP000479190"/>
    </source>
</evidence>
<reference evidence="2 3" key="1">
    <citation type="submission" date="2020-02" db="EMBL/GenBank/DDBJ databases">
        <authorList>
            <person name="Ferguson B K."/>
        </authorList>
    </citation>
    <scope>NUCLEOTIDE SEQUENCE [LARGE SCALE GENOMIC DNA]</scope>
</reference>
<sequence length="174" mass="21060">MKHRQRQKHRKSQMNRKKSEEDEMGLKSISQHGGSSMKDIDGRQLRRQEQEIFECKSALCKAETITHLLQDFDNVSTKWKMIRLTSHGGHEFVTIIIQKRKKIFFLKMKRRKDVMFYKFVHRNFDDSMRRRQRVVKYHGKRNTSKCCSCNRKLSAMQWTKLNRPHLQFSHLHVK</sequence>
<feature type="compositionally biased region" description="Basic residues" evidence="1">
    <location>
        <begin position="1"/>
        <end position="16"/>
    </location>
</feature>
<evidence type="ECO:0000313" key="2">
    <source>
        <dbReference type="EMBL" id="CAB0042512.1"/>
    </source>
</evidence>
<keyword evidence="3" id="KW-1185">Reference proteome</keyword>
<dbReference type="Proteomes" id="UP000479190">
    <property type="component" value="Unassembled WGS sequence"/>
</dbReference>
<organism evidence="2 3">
    <name type="scientific">Trichogramma brassicae</name>
    <dbReference type="NCBI Taxonomy" id="86971"/>
    <lineage>
        <taxon>Eukaryota</taxon>
        <taxon>Metazoa</taxon>
        <taxon>Ecdysozoa</taxon>
        <taxon>Arthropoda</taxon>
        <taxon>Hexapoda</taxon>
        <taxon>Insecta</taxon>
        <taxon>Pterygota</taxon>
        <taxon>Neoptera</taxon>
        <taxon>Endopterygota</taxon>
        <taxon>Hymenoptera</taxon>
        <taxon>Apocrita</taxon>
        <taxon>Proctotrupomorpha</taxon>
        <taxon>Chalcidoidea</taxon>
        <taxon>Trichogrammatidae</taxon>
        <taxon>Trichogramma</taxon>
    </lineage>
</organism>
<feature type="region of interest" description="Disordered" evidence="1">
    <location>
        <begin position="1"/>
        <end position="40"/>
    </location>
</feature>
<gene>
    <name evidence="2" type="ORF">TBRA_LOCUS14129</name>
</gene>
<proteinExistence type="predicted"/>
<name>A0A6H5J4Z2_9HYME</name>
<accession>A0A6H5J4Z2</accession>
<dbReference type="EMBL" id="CADCXV010001201">
    <property type="protein sequence ID" value="CAB0042512.1"/>
    <property type="molecule type" value="Genomic_DNA"/>
</dbReference>
<evidence type="ECO:0000256" key="1">
    <source>
        <dbReference type="SAM" id="MobiDB-lite"/>
    </source>
</evidence>
<dbReference type="AlphaFoldDB" id="A0A6H5J4Z2"/>
<protein>
    <submittedName>
        <fullName evidence="2">Uncharacterized protein</fullName>
    </submittedName>
</protein>